<evidence type="ECO:0000313" key="2">
    <source>
        <dbReference type="Proteomes" id="UP000805193"/>
    </source>
</evidence>
<evidence type="ECO:0000313" key="1">
    <source>
        <dbReference type="EMBL" id="KAG0412358.1"/>
    </source>
</evidence>
<gene>
    <name evidence="1" type="ORF">HPB47_010498</name>
</gene>
<organism evidence="1 2">
    <name type="scientific">Ixodes persulcatus</name>
    <name type="common">Taiga tick</name>
    <dbReference type="NCBI Taxonomy" id="34615"/>
    <lineage>
        <taxon>Eukaryota</taxon>
        <taxon>Metazoa</taxon>
        <taxon>Ecdysozoa</taxon>
        <taxon>Arthropoda</taxon>
        <taxon>Chelicerata</taxon>
        <taxon>Arachnida</taxon>
        <taxon>Acari</taxon>
        <taxon>Parasitiformes</taxon>
        <taxon>Ixodida</taxon>
        <taxon>Ixodoidea</taxon>
        <taxon>Ixodidae</taxon>
        <taxon>Ixodinae</taxon>
        <taxon>Ixodes</taxon>
    </lineage>
</organism>
<reference evidence="1 2" key="1">
    <citation type="journal article" date="2020" name="Cell">
        <title>Large-Scale Comparative Analyses of Tick Genomes Elucidate Their Genetic Diversity and Vector Capacities.</title>
        <authorList>
            <consortium name="Tick Genome and Microbiome Consortium (TIGMIC)"/>
            <person name="Jia N."/>
            <person name="Wang J."/>
            <person name="Shi W."/>
            <person name="Du L."/>
            <person name="Sun Y."/>
            <person name="Zhan W."/>
            <person name="Jiang J.F."/>
            <person name="Wang Q."/>
            <person name="Zhang B."/>
            <person name="Ji P."/>
            <person name="Bell-Sakyi L."/>
            <person name="Cui X.M."/>
            <person name="Yuan T.T."/>
            <person name="Jiang B.G."/>
            <person name="Yang W.F."/>
            <person name="Lam T.T."/>
            <person name="Chang Q.C."/>
            <person name="Ding S.J."/>
            <person name="Wang X.J."/>
            <person name="Zhu J.G."/>
            <person name="Ruan X.D."/>
            <person name="Zhao L."/>
            <person name="Wei J.T."/>
            <person name="Ye R.Z."/>
            <person name="Que T.C."/>
            <person name="Du C.H."/>
            <person name="Zhou Y.H."/>
            <person name="Cheng J.X."/>
            <person name="Dai P.F."/>
            <person name="Guo W.B."/>
            <person name="Han X.H."/>
            <person name="Huang E.J."/>
            <person name="Li L.F."/>
            <person name="Wei W."/>
            <person name="Gao Y.C."/>
            <person name="Liu J.Z."/>
            <person name="Shao H.Z."/>
            <person name="Wang X."/>
            <person name="Wang C.C."/>
            <person name="Yang T.C."/>
            <person name="Huo Q.B."/>
            <person name="Li W."/>
            <person name="Chen H.Y."/>
            <person name="Chen S.E."/>
            <person name="Zhou L.G."/>
            <person name="Ni X.B."/>
            <person name="Tian J.H."/>
            <person name="Sheng Y."/>
            <person name="Liu T."/>
            <person name="Pan Y.S."/>
            <person name="Xia L.Y."/>
            <person name="Li J."/>
            <person name="Zhao F."/>
            <person name="Cao W.C."/>
        </authorList>
    </citation>
    <scope>NUCLEOTIDE SEQUENCE [LARGE SCALE GENOMIC DNA]</scope>
    <source>
        <strain evidence="1">Iper-2018</strain>
    </source>
</reference>
<comment type="caution">
    <text evidence="1">The sequence shown here is derived from an EMBL/GenBank/DDBJ whole genome shotgun (WGS) entry which is preliminary data.</text>
</comment>
<keyword evidence="2" id="KW-1185">Reference proteome</keyword>
<accession>A0AC60NYW3</accession>
<protein>
    <submittedName>
        <fullName evidence="1">Uncharacterized protein</fullName>
    </submittedName>
</protein>
<name>A0AC60NYW3_IXOPE</name>
<dbReference type="EMBL" id="JABSTQ010011355">
    <property type="protein sequence ID" value="KAG0412358.1"/>
    <property type="molecule type" value="Genomic_DNA"/>
</dbReference>
<sequence length="690" mass="78642">MTAWAEEEGLLTERQGGFRRGRRLEDQLFTLTQCIEAARKEQRTLICCFLDVAKAYDSVPHAQLICRLQHLGIRPEWVTLIHRLYSENTVRTKLDGLTVEWVLPGLTYADDVVLTAESVCDMQKLLDICTEVATGLGLKFNTNKSAAVLFAGPQDRTFGSLRLGVDSQPSEEPAFCADGISGLWKAVVVPGMTFANAVVCVPGDVRAHIERRQREIGRQALSCHGTVANEAVQGDLGWSSFEAREATSKIAYDGRLRHMDTCRWAKRLFRYTQLTGLQTRWQKRLYQLQSKYDFFADPVQASSAREWEREVRKKVPRRPPDVRLKPRLEHQETQQWLKDAQLKTTLEVYVENKRTIGSEARLYDNSLGSRVRTRSYRRHFDSTVTTSVRRVCGAHDETVAHIVLECAGLRPSRLPKYWASLLLEMDTKPLRLGQPHQRTGLPRTILQPPAPARSKGNSRIIIIIIITSGCHGTSCVLRFIEFALQGLSACPCSSFVLLQGHALSCKVFRLNVSNNTIKLLTLNKIVFWQDYVARFKRTQFVACDDLSRMKHQFPTRLSRRIQGLHPEHGLLPPRTKQPTRPTMDNEQSQIPAASIIIYLPAAPRTAATFYGKPYKDVEDWIDQYKRVPHHNGWTDEQRLNNWDIFKSELMGTLINHKRRERAEDLLRTRTQAVSSTSTTTWYSQATSTST</sequence>
<proteinExistence type="predicted"/>
<dbReference type="Proteomes" id="UP000805193">
    <property type="component" value="Unassembled WGS sequence"/>
</dbReference>